<feature type="chain" id="PRO_5026062320" evidence="1">
    <location>
        <begin position="22"/>
        <end position="96"/>
    </location>
</feature>
<comment type="caution">
    <text evidence="2">The sequence shown here is derived from an EMBL/GenBank/DDBJ whole genome shotgun (WGS) entry which is preliminary data.</text>
</comment>
<evidence type="ECO:0000313" key="3">
    <source>
        <dbReference type="Proteomes" id="UP000439522"/>
    </source>
</evidence>
<dbReference type="InterPro" id="IPR030972">
    <property type="entry name" value="UrcA_uranyl"/>
</dbReference>
<proteinExistence type="predicted"/>
<protein>
    <submittedName>
        <fullName evidence="2">UrcA family protein</fullName>
    </submittedName>
</protein>
<feature type="signal peptide" evidence="1">
    <location>
        <begin position="1"/>
        <end position="21"/>
    </location>
</feature>
<accession>A0A6I4TFB1</accession>
<dbReference type="OrthoDB" id="7450905at2"/>
<evidence type="ECO:0000256" key="1">
    <source>
        <dbReference type="SAM" id="SignalP"/>
    </source>
</evidence>
<reference evidence="2 3" key="1">
    <citation type="submission" date="2019-12" db="EMBL/GenBank/DDBJ databases">
        <title>Genomic-based taxomic classification of the family Erythrobacteraceae.</title>
        <authorList>
            <person name="Xu L."/>
        </authorList>
    </citation>
    <scope>NUCLEOTIDE SEQUENCE [LARGE SCALE GENOMIC DNA]</scope>
    <source>
        <strain evidence="2 3">100921-2</strain>
    </source>
</reference>
<name>A0A6I4TFB1_9SPHN</name>
<dbReference type="NCBIfam" id="TIGR04433">
    <property type="entry name" value="UrcA_uranyl"/>
    <property type="match status" value="1"/>
</dbReference>
<sequence length="96" mass="10212">MKTFLLTLSALAVVAGAPAAAAEQTVVYRDLDLSTPQGQKTFDNRIRKAARDVCELRVADTGSRIRSAEATACYDLALRNARTRMAAIVDGAQKGG</sequence>
<dbReference type="AlphaFoldDB" id="A0A6I4TFB1"/>
<dbReference type="Proteomes" id="UP000439522">
    <property type="component" value="Unassembled WGS sequence"/>
</dbReference>
<evidence type="ECO:0000313" key="2">
    <source>
        <dbReference type="EMBL" id="MXO75404.1"/>
    </source>
</evidence>
<gene>
    <name evidence="2" type="ORF">GRI40_09280</name>
</gene>
<dbReference type="EMBL" id="WTZA01000001">
    <property type="protein sequence ID" value="MXO75404.1"/>
    <property type="molecule type" value="Genomic_DNA"/>
</dbReference>
<organism evidence="2 3">
    <name type="scientific">Tsuneonella aeria</name>
    <dbReference type="NCBI Taxonomy" id="1837929"/>
    <lineage>
        <taxon>Bacteria</taxon>
        <taxon>Pseudomonadati</taxon>
        <taxon>Pseudomonadota</taxon>
        <taxon>Alphaproteobacteria</taxon>
        <taxon>Sphingomonadales</taxon>
        <taxon>Erythrobacteraceae</taxon>
        <taxon>Tsuneonella</taxon>
    </lineage>
</organism>
<keyword evidence="1" id="KW-0732">Signal</keyword>
<dbReference type="RefSeq" id="WP_160611049.1">
    <property type="nucleotide sequence ID" value="NZ_WTZA01000001.1"/>
</dbReference>
<keyword evidence="3" id="KW-1185">Reference proteome</keyword>